<dbReference type="RefSeq" id="WP_306680923.1">
    <property type="nucleotide sequence ID" value="NZ_JAVDBT010000011.1"/>
</dbReference>
<dbReference type="Proteomes" id="UP001239680">
    <property type="component" value="Unassembled WGS sequence"/>
</dbReference>
<sequence>MRILSLLLLLAPTTTLADVPVLPELFSVTGVTAKDVLNIRLEPNASAAIIGSVAPDTKDIEVVEFSEGSDWAWINGGESGGWVSRRFLQMQPSMWKTGALPASLSCVGTEPFWSITFAEGKATLDTPDSEPKSYQIEHINDRGFAEDRMRAVQAGALTAVIVPQQCSDGMSDRSYALQAIISLREGDRPMLAGCCTITPR</sequence>
<comment type="caution">
    <text evidence="2">The sequence shown here is derived from an EMBL/GenBank/DDBJ whole genome shotgun (WGS) entry which is preliminary data.</text>
</comment>
<evidence type="ECO:0000313" key="2">
    <source>
        <dbReference type="EMBL" id="MDQ2067220.1"/>
    </source>
</evidence>
<gene>
    <name evidence="2" type="ORF">Q9295_12645</name>
</gene>
<feature type="signal peptide" evidence="1">
    <location>
        <begin position="1"/>
        <end position="17"/>
    </location>
</feature>
<protein>
    <submittedName>
        <fullName evidence="2">Peptide-binding protein</fullName>
    </submittedName>
</protein>
<name>A0ABU0VZN1_9RHOB</name>
<proteinExistence type="predicted"/>
<evidence type="ECO:0000313" key="3">
    <source>
        <dbReference type="Proteomes" id="UP001239680"/>
    </source>
</evidence>
<feature type="chain" id="PRO_5046078109" evidence="1">
    <location>
        <begin position="18"/>
        <end position="200"/>
    </location>
</feature>
<keyword evidence="3" id="KW-1185">Reference proteome</keyword>
<evidence type="ECO:0000256" key="1">
    <source>
        <dbReference type="SAM" id="SignalP"/>
    </source>
</evidence>
<reference evidence="2 3" key="1">
    <citation type="submission" date="2023-08" db="EMBL/GenBank/DDBJ databases">
        <title>Characterization of two Paracoccaceae strains isolated from Phycosphere and proposal of Xinfangfangia lacusdiani sp. nov.</title>
        <authorList>
            <person name="Deng Y."/>
            <person name="Zhang Y.Q."/>
        </authorList>
    </citation>
    <scope>NUCLEOTIDE SEQUENCE [LARGE SCALE GENOMIC DNA]</scope>
    <source>
        <strain evidence="2 3">CPCC 101601</strain>
    </source>
</reference>
<accession>A0ABU0VZN1</accession>
<dbReference type="EMBL" id="JAVDBT010000011">
    <property type="protein sequence ID" value="MDQ2067220.1"/>
    <property type="molecule type" value="Genomic_DNA"/>
</dbReference>
<organism evidence="2 3">
    <name type="scientific">Pseudogemmobacter lacusdianii</name>
    <dbReference type="NCBI Taxonomy" id="3069608"/>
    <lineage>
        <taxon>Bacteria</taxon>
        <taxon>Pseudomonadati</taxon>
        <taxon>Pseudomonadota</taxon>
        <taxon>Alphaproteobacteria</taxon>
        <taxon>Rhodobacterales</taxon>
        <taxon>Paracoccaceae</taxon>
        <taxon>Pseudogemmobacter</taxon>
    </lineage>
</organism>
<dbReference type="Gene3D" id="2.30.30.40">
    <property type="entry name" value="SH3 Domains"/>
    <property type="match status" value="1"/>
</dbReference>
<keyword evidence="1" id="KW-0732">Signal</keyword>